<sequence length="378" mass="41246">MSVRTVGVEEELFLVDPETRTSSPRSPEVLKHFARNEPEADPDDLGAELFKHQLETRTPPHRSLEDLRADLVRGRRLAAESAASAGLVTMASGTVPTAGPDPRVTADDRYRDMLGRFGETARPQGTCGMHVHTWVASPEEGVAVIDQVVPWLPVVLATTANSPFYQGHDTSYASWRSQVWAQWPSAGPTEPFGDLETYRRVSASMRASGAARDDGMLYFDARLAADHPTVEVRISDVCTDPDNAVLVAALVRALVTRAAARAAADDEERTAAGRSADYVWRAELLRAAQWRAARYALADRLLDPETGEPAKATDVLGRLVEVVREPLEEAGDLELVEEGVRRVSSGAGAARQRAAFERTGEVEGVVDDLVERTNAVWR</sequence>
<keyword evidence="1 5" id="KW-0436">Ligase</keyword>
<evidence type="ECO:0000256" key="4">
    <source>
        <dbReference type="ARBA" id="ARBA00048819"/>
    </source>
</evidence>
<keyword evidence="2 5" id="KW-0547">Nucleotide-binding</keyword>
<comment type="similarity">
    <text evidence="5">Belongs to the glutamate--cysteine ligase type 2 family. YbdK subfamily.</text>
</comment>
<evidence type="ECO:0000313" key="6">
    <source>
        <dbReference type="EMBL" id="MBR7744195.1"/>
    </source>
</evidence>
<dbReference type="HAMAP" id="MF_01609">
    <property type="entry name" value="Glu_cys_ligase_2"/>
    <property type="match status" value="1"/>
</dbReference>
<organism evidence="6 7">
    <name type="scientific">Phycicoccus avicenniae</name>
    <dbReference type="NCBI Taxonomy" id="2828860"/>
    <lineage>
        <taxon>Bacteria</taxon>
        <taxon>Bacillati</taxon>
        <taxon>Actinomycetota</taxon>
        <taxon>Actinomycetes</taxon>
        <taxon>Micrococcales</taxon>
        <taxon>Intrasporangiaceae</taxon>
        <taxon>Phycicoccus</taxon>
    </lineage>
</organism>
<keyword evidence="3 5" id="KW-0067">ATP-binding</keyword>
<dbReference type="Gene3D" id="3.30.590.20">
    <property type="match status" value="1"/>
</dbReference>
<dbReference type="InterPro" id="IPR006336">
    <property type="entry name" value="GCS2"/>
</dbReference>
<name>A0A941DB57_9MICO</name>
<comment type="caution">
    <text evidence="6">The sequence shown here is derived from an EMBL/GenBank/DDBJ whole genome shotgun (WGS) entry which is preliminary data.</text>
</comment>
<dbReference type="GO" id="GO:0042398">
    <property type="term" value="P:modified amino acid biosynthetic process"/>
    <property type="evidence" value="ECO:0007669"/>
    <property type="project" value="InterPro"/>
</dbReference>
<dbReference type="NCBIfam" id="TIGR02050">
    <property type="entry name" value="gshA_cyan_rel"/>
    <property type="match status" value="1"/>
</dbReference>
<dbReference type="PANTHER" id="PTHR36510">
    <property type="entry name" value="GLUTAMATE--CYSTEINE LIGASE 2-RELATED"/>
    <property type="match status" value="1"/>
</dbReference>
<dbReference type="InterPro" id="IPR011793">
    <property type="entry name" value="YbdK"/>
</dbReference>
<reference evidence="6" key="1">
    <citation type="submission" date="2021-04" db="EMBL/GenBank/DDBJ databases">
        <title>Phycicoccus avicenniae sp. nov., a novel endophytic actinomycetes isolated from branch of Avicennia mariana.</title>
        <authorList>
            <person name="Tuo L."/>
        </authorList>
    </citation>
    <scope>NUCLEOTIDE SEQUENCE</scope>
    <source>
        <strain evidence="6">BSK3Z-2</strain>
    </source>
</reference>
<comment type="catalytic activity">
    <reaction evidence="4 5">
        <text>L-cysteine + L-glutamate + ATP = gamma-L-glutamyl-L-cysteine + ADP + phosphate + H(+)</text>
        <dbReference type="Rhea" id="RHEA:13285"/>
        <dbReference type="ChEBI" id="CHEBI:15378"/>
        <dbReference type="ChEBI" id="CHEBI:29985"/>
        <dbReference type="ChEBI" id="CHEBI:30616"/>
        <dbReference type="ChEBI" id="CHEBI:35235"/>
        <dbReference type="ChEBI" id="CHEBI:43474"/>
        <dbReference type="ChEBI" id="CHEBI:58173"/>
        <dbReference type="ChEBI" id="CHEBI:456216"/>
        <dbReference type="EC" id="6.3.2.2"/>
    </reaction>
</comment>
<protein>
    <recommendedName>
        <fullName evidence="5">Putative glutamate--cysteine ligase 2</fullName>
        <ecNumber evidence="5">6.3.2.2</ecNumber>
    </recommendedName>
    <alternativeName>
        <fullName evidence="5">Gamma-glutamylcysteine synthetase 2</fullName>
        <shortName evidence="5">GCS 2</shortName>
        <shortName evidence="5">Gamma-GCS 2</shortName>
    </alternativeName>
</protein>
<dbReference type="RefSeq" id="WP_211603655.1">
    <property type="nucleotide sequence ID" value="NZ_JAGSNF010000019.1"/>
</dbReference>
<dbReference type="SUPFAM" id="SSF55931">
    <property type="entry name" value="Glutamine synthetase/guanido kinase"/>
    <property type="match status" value="1"/>
</dbReference>
<dbReference type="GO" id="GO:0005524">
    <property type="term" value="F:ATP binding"/>
    <property type="evidence" value="ECO:0007669"/>
    <property type="project" value="UniProtKB-KW"/>
</dbReference>
<dbReference type="AlphaFoldDB" id="A0A941DB57"/>
<evidence type="ECO:0000256" key="5">
    <source>
        <dbReference type="HAMAP-Rule" id="MF_01609"/>
    </source>
</evidence>
<evidence type="ECO:0000313" key="7">
    <source>
        <dbReference type="Proteomes" id="UP000677016"/>
    </source>
</evidence>
<accession>A0A941DB57</accession>
<dbReference type="InterPro" id="IPR050141">
    <property type="entry name" value="GCL_type2/YbdK_subfam"/>
</dbReference>
<dbReference type="EMBL" id="JAGSNF010000019">
    <property type="protein sequence ID" value="MBR7744195.1"/>
    <property type="molecule type" value="Genomic_DNA"/>
</dbReference>
<dbReference type="PANTHER" id="PTHR36510:SF1">
    <property type="entry name" value="GLUTAMATE--CYSTEINE LIGASE 2-RELATED"/>
    <property type="match status" value="1"/>
</dbReference>
<evidence type="ECO:0000256" key="3">
    <source>
        <dbReference type="ARBA" id="ARBA00022840"/>
    </source>
</evidence>
<dbReference type="GO" id="GO:0004357">
    <property type="term" value="F:glutamate-cysteine ligase activity"/>
    <property type="evidence" value="ECO:0007669"/>
    <property type="project" value="UniProtKB-EC"/>
</dbReference>
<evidence type="ECO:0000256" key="2">
    <source>
        <dbReference type="ARBA" id="ARBA00022741"/>
    </source>
</evidence>
<dbReference type="InterPro" id="IPR014746">
    <property type="entry name" value="Gln_synth/guanido_kin_cat_dom"/>
</dbReference>
<gene>
    <name evidence="6" type="ORF">KC207_12950</name>
</gene>
<proteinExistence type="inferred from homology"/>
<dbReference type="NCBIfam" id="NF010041">
    <property type="entry name" value="PRK13517.1-1"/>
    <property type="match status" value="1"/>
</dbReference>
<evidence type="ECO:0000256" key="1">
    <source>
        <dbReference type="ARBA" id="ARBA00022598"/>
    </source>
</evidence>
<dbReference type="EC" id="6.3.2.2" evidence="5"/>
<comment type="function">
    <text evidence="5">ATP-dependent carboxylate-amine ligase which exhibits weak glutamate--cysteine ligase activity.</text>
</comment>
<keyword evidence="7" id="KW-1185">Reference proteome</keyword>
<dbReference type="Proteomes" id="UP000677016">
    <property type="component" value="Unassembled WGS sequence"/>
</dbReference>
<dbReference type="Pfam" id="PF04107">
    <property type="entry name" value="GCS2"/>
    <property type="match status" value="1"/>
</dbReference>